<evidence type="ECO:0000313" key="1">
    <source>
        <dbReference type="EMBL" id="KAK1140018.1"/>
    </source>
</evidence>
<reference evidence="1 2" key="1">
    <citation type="journal article" date="2023" name="ACS Omega">
        <title>Identification of the Neoaspergillic Acid Biosynthesis Gene Cluster by Establishing an In Vitro CRISPR-Ribonucleoprotein Genetic System in Aspergillus melleus.</title>
        <authorList>
            <person name="Yuan B."/>
            <person name="Grau M.F."/>
            <person name="Murata R.M."/>
            <person name="Torok T."/>
            <person name="Venkateswaran K."/>
            <person name="Stajich J.E."/>
            <person name="Wang C.C.C."/>
        </authorList>
    </citation>
    <scope>NUCLEOTIDE SEQUENCE [LARGE SCALE GENOMIC DNA]</scope>
    <source>
        <strain evidence="1 2">IMV 1140</strain>
    </source>
</reference>
<gene>
    <name evidence="1" type="ORF">N8T08_010927</name>
</gene>
<comment type="caution">
    <text evidence="1">The sequence shown here is derived from an EMBL/GenBank/DDBJ whole genome shotgun (WGS) entry which is preliminary data.</text>
</comment>
<sequence length="517" mass="57369">MHSIEKQGSKNVVQSSSPEGTVITPDLHDERIECLEKAEESCFTNSNNLSSFHREYLLKRHGTLDLDPIPGPSGADPYNWPTWKKITNLILVAFHACMATFTASIIPAYEDISLDLGVSLQRASYLTSLQIAILGGAPLFWKPLSNRYGRRPIFLLSTVLSLVCNVGCAKSPTYASMAACRALTAFFISPAAAIGSAVVAECFFRKERGRYMGIWTLMVTLGVPVGPLVFGFVTTRAGYRWIFWVLAITNGVQFVLYLFFGPETRYLGGNTEDSSSNLKFQYFSFRRIDPAPLTYEEFVHPLSMVVKPNIMIPAVVYAMVFLFGSVLITVEVPQLLQEKFGLNAEQLGLQFLGVIIGTVLGEQIGGSASDYWMNRRARHTQETLDPEFRLWLSYPGIILTIVGVVIFLVCTQEAEEGRWVVSPIIGTAVAAFGNQLVTTVMVTYAVDCYPQDAGSVGVFITFVRQMWGFIGPFWFPDMFDNVGVAASSSVTSALMFAFSFLLVVVVHSMGKRWRRRI</sequence>
<keyword evidence="2" id="KW-1185">Reference proteome</keyword>
<dbReference type="EMBL" id="JAOPJF010000092">
    <property type="protein sequence ID" value="KAK1140018.1"/>
    <property type="molecule type" value="Genomic_DNA"/>
</dbReference>
<accession>A0ACC3ARA4</accession>
<name>A0ACC3ARA4_9EURO</name>
<proteinExistence type="predicted"/>
<evidence type="ECO:0000313" key="2">
    <source>
        <dbReference type="Proteomes" id="UP001177260"/>
    </source>
</evidence>
<organism evidence="1 2">
    <name type="scientific">Aspergillus melleus</name>
    <dbReference type="NCBI Taxonomy" id="138277"/>
    <lineage>
        <taxon>Eukaryota</taxon>
        <taxon>Fungi</taxon>
        <taxon>Dikarya</taxon>
        <taxon>Ascomycota</taxon>
        <taxon>Pezizomycotina</taxon>
        <taxon>Eurotiomycetes</taxon>
        <taxon>Eurotiomycetidae</taxon>
        <taxon>Eurotiales</taxon>
        <taxon>Aspergillaceae</taxon>
        <taxon>Aspergillus</taxon>
        <taxon>Aspergillus subgen. Circumdati</taxon>
    </lineage>
</organism>
<protein>
    <submittedName>
        <fullName evidence="1">Uncharacterized protein</fullName>
    </submittedName>
</protein>
<dbReference type="Proteomes" id="UP001177260">
    <property type="component" value="Unassembled WGS sequence"/>
</dbReference>